<feature type="transmembrane region" description="Helical" evidence="1">
    <location>
        <begin position="6"/>
        <end position="27"/>
    </location>
</feature>
<sequence>MPFVCVSIYIYLFGVFTIVDYVLLLTSPSNDAIARLRENETLKEKRQKKMQLGKDLSPSLWYKDIW</sequence>
<reference evidence="2 3" key="1">
    <citation type="submission" date="2024-01" db="EMBL/GenBank/DDBJ databases">
        <title>The genomes of 5 underutilized Papilionoideae crops provide insights into root nodulation and disease resistanc.</title>
        <authorList>
            <person name="Jiang F."/>
        </authorList>
    </citation>
    <scope>NUCLEOTIDE SEQUENCE [LARGE SCALE GENOMIC DNA]</scope>
    <source>
        <strain evidence="2">DUOXIRENSHENG_FW03</strain>
        <tissue evidence="2">Leaves</tissue>
    </source>
</reference>
<dbReference type="Proteomes" id="UP001386955">
    <property type="component" value="Unassembled WGS sequence"/>
</dbReference>
<keyword evidence="1" id="KW-0472">Membrane</keyword>
<dbReference type="EMBL" id="JAYMYS010000001">
    <property type="protein sequence ID" value="KAK7409868.1"/>
    <property type="molecule type" value="Genomic_DNA"/>
</dbReference>
<evidence type="ECO:0000313" key="2">
    <source>
        <dbReference type="EMBL" id="KAK7409868.1"/>
    </source>
</evidence>
<keyword evidence="1" id="KW-0812">Transmembrane</keyword>
<dbReference type="AlphaFoldDB" id="A0AAN9SXU1"/>
<proteinExistence type="predicted"/>
<evidence type="ECO:0000313" key="3">
    <source>
        <dbReference type="Proteomes" id="UP001386955"/>
    </source>
</evidence>
<gene>
    <name evidence="2" type="ORF">VNO78_00240</name>
</gene>
<organism evidence="2 3">
    <name type="scientific">Psophocarpus tetragonolobus</name>
    <name type="common">Winged bean</name>
    <name type="synonym">Dolichos tetragonolobus</name>
    <dbReference type="NCBI Taxonomy" id="3891"/>
    <lineage>
        <taxon>Eukaryota</taxon>
        <taxon>Viridiplantae</taxon>
        <taxon>Streptophyta</taxon>
        <taxon>Embryophyta</taxon>
        <taxon>Tracheophyta</taxon>
        <taxon>Spermatophyta</taxon>
        <taxon>Magnoliopsida</taxon>
        <taxon>eudicotyledons</taxon>
        <taxon>Gunneridae</taxon>
        <taxon>Pentapetalae</taxon>
        <taxon>rosids</taxon>
        <taxon>fabids</taxon>
        <taxon>Fabales</taxon>
        <taxon>Fabaceae</taxon>
        <taxon>Papilionoideae</taxon>
        <taxon>50 kb inversion clade</taxon>
        <taxon>NPAAA clade</taxon>
        <taxon>indigoferoid/millettioid clade</taxon>
        <taxon>Phaseoleae</taxon>
        <taxon>Psophocarpus</taxon>
    </lineage>
</organism>
<name>A0AAN9SXU1_PSOTE</name>
<accession>A0AAN9SXU1</accession>
<evidence type="ECO:0000256" key="1">
    <source>
        <dbReference type="SAM" id="Phobius"/>
    </source>
</evidence>
<comment type="caution">
    <text evidence="2">The sequence shown here is derived from an EMBL/GenBank/DDBJ whole genome shotgun (WGS) entry which is preliminary data.</text>
</comment>
<protein>
    <submittedName>
        <fullName evidence="2">Uncharacterized protein</fullName>
    </submittedName>
</protein>
<keyword evidence="3" id="KW-1185">Reference proteome</keyword>
<keyword evidence="1" id="KW-1133">Transmembrane helix</keyword>